<reference evidence="2" key="2">
    <citation type="submission" date="2023-08" db="EMBL/GenBank/DDBJ databases">
        <authorList>
            <person name="Luo J."/>
        </authorList>
    </citation>
    <scope>NUCLEOTIDE SEQUENCE</scope>
    <source>
        <strain evidence="2">DSM 25064</strain>
    </source>
</reference>
<name>A0AAW8B5T8_9GAMM</name>
<dbReference type="AlphaFoldDB" id="A0AAW8B5T8"/>
<feature type="transmembrane region" description="Helical" evidence="1">
    <location>
        <begin position="93"/>
        <end position="113"/>
    </location>
</feature>
<dbReference type="Pfam" id="PF04246">
    <property type="entry name" value="RseC_MucC"/>
    <property type="match status" value="1"/>
</dbReference>
<proteinExistence type="predicted"/>
<feature type="transmembrane region" description="Helical" evidence="1">
    <location>
        <begin position="119"/>
        <end position="137"/>
    </location>
</feature>
<keyword evidence="1" id="KW-0812">Transmembrane</keyword>
<comment type="caution">
    <text evidence="2">The sequence shown here is derived from an EMBL/GenBank/DDBJ whole genome shotgun (WGS) entry which is preliminary data.</text>
</comment>
<dbReference type="Proteomes" id="UP001178354">
    <property type="component" value="Unassembled WGS sequence"/>
</dbReference>
<evidence type="ECO:0000313" key="2">
    <source>
        <dbReference type="EMBL" id="MDP1521275.1"/>
    </source>
</evidence>
<dbReference type="InterPro" id="IPR007359">
    <property type="entry name" value="SigmaE_reg_RseC_MucC"/>
</dbReference>
<dbReference type="PIRSF" id="PIRSF004923">
    <property type="entry name" value="RseC"/>
    <property type="match status" value="1"/>
</dbReference>
<keyword evidence="1" id="KW-0472">Membrane</keyword>
<reference evidence="2" key="1">
    <citation type="journal article" date="2010" name="Int. J. Syst. Evol. Microbiol.">
        <title>Porticoccus litoralis gen. nov., sp. nov., a gammaproteobacterium isolated from the Yellow Sea.</title>
        <authorList>
            <person name="Oh H.M."/>
            <person name="Kim H."/>
            <person name="Kim K.M."/>
            <person name="Min G.S."/>
            <person name="Cho J.C."/>
        </authorList>
    </citation>
    <scope>NUCLEOTIDE SEQUENCE</scope>
    <source>
        <strain evidence="2">DSM 25064</strain>
    </source>
</reference>
<sequence length="162" mass="17152">MPDNFTGVDAALIKETGKVVALENDGLWVETVQRSACHVCAVQKGCGQGVLARFVGNSAVIRVLPGECDLKDIQANDQVVIGIPEDVLVRGTLLLYFLPLLMLVTGAVLAAMFSTSDVFVAMGALLGLLGGGLIARLHSLINKNNIRIQPQLLAHLPAIELV</sequence>
<keyword evidence="1" id="KW-1133">Transmembrane helix</keyword>
<gene>
    <name evidence="2" type="ORF">Q8A57_09865</name>
</gene>
<dbReference type="EMBL" id="JAUUUU010000006">
    <property type="protein sequence ID" value="MDP1521275.1"/>
    <property type="molecule type" value="Genomic_DNA"/>
</dbReference>
<organism evidence="2 3">
    <name type="scientific">Porticoccus litoralis</name>
    <dbReference type="NCBI Taxonomy" id="434086"/>
    <lineage>
        <taxon>Bacteria</taxon>
        <taxon>Pseudomonadati</taxon>
        <taxon>Pseudomonadota</taxon>
        <taxon>Gammaproteobacteria</taxon>
        <taxon>Cellvibrionales</taxon>
        <taxon>Porticoccaceae</taxon>
        <taxon>Porticoccus</taxon>
    </lineage>
</organism>
<keyword evidence="3" id="KW-1185">Reference proteome</keyword>
<protein>
    <submittedName>
        <fullName evidence="2">SoxR reducing system RseC family protein</fullName>
    </submittedName>
</protein>
<evidence type="ECO:0000313" key="3">
    <source>
        <dbReference type="Proteomes" id="UP001178354"/>
    </source>
</evidence>
<dbReference type="PANTHER" id="PTHR35867">
    <property type="entry name" value="PROTEIN RSEC"/>
    <property type="match status" value="1"/>
</dbReference>
<evidence type="ECO:0000256" key="1">
    <source>
        <dbReference type="SAM" id="Phobius"/>
    </source>
</evidence>
<dbReference type="InterPro" id="IPR026268">
    <property type="entry name" value="RseC"/>
</dbReference>
<dbReference type="RefSeq" id="WP_305170939.1">
    <property type="nucleotide sequence ID" value="NZ_JAUUUU010000006.1"/>
</dbReference>
<dbReference type="PANTHER" id="PTHR35867:SF1">
    <property type="entry name" value="PROTEIN RSEC"/>
    <property type="match status" value="1"/>
</dbReference>
<accession>A0AAW8B5T8</accession>